<evidence type="ECO:0000256" key="1">
    <source>
        <dbReference type="ARBA" id="ARBA00004365"/>
    </source>
</evidence>
<keyword evidence="5" id="KW-0964">Secreted</keyword>
<protein>
    <recommendedName>
        <fullName evidence="4">Flagellar hook-associated protein 1</fullName>
    </recommendedName>
</protein>
<evidence type="ECO:0000256" key="3">
    <source>
        <dbReference type="ARBA" id="ARBA00009677"/>
    </source>
</evidence>
<dbReference type="PANTHER" id="PTHR30033:SF1">
    <property type="entry name" value="FLAGELLAR HOOK-ASSOCIATED PROTEIN 1"/>
    <property type="match status" value="1"/>
</dbReference>
<dbReference type="STRING" id="1121937.GCA_000423125_00693"/>
<gene>
    <name evidence="9" type="ORF">DCP75_07710</name>
</gene>
<dbReference type="GO" id="GO:0044780">
    <property type="term" value="P:bacterial-type flagellum assembly"/>
    <property type="evidence" value="ECO:0007669"/>
    <property type="project" value="InterPro"/>
</dbReference>
<dbReference type="Pfam" id="PF21158">
    <property type="entry name" value="flgK_1st_1"/>
    <property type="match status" value="1"/>
</dbReference>
<evidence type="ECO:0000256" key="6">
    <source>
        <dbReference type="ARBA" id="ARBA00023143"/>
    </source>
</evidence>
<comment type="similarity">
    <text evidence="3">Belongs to the flagella basal body rod proteins family.</text>
</comment>
<dbReference type="InterPro" id="IPR053927">
    <property type="entry name" value="FlgK_helical"/>
</dbReference>
<organism evidence="9 10">
    <name type="scientific">Haliea salexigens</name>
    <dbReference type="NCBI Taxonomy" id="287487"/>
    <lineage>
        <taxon>Bacteria</taxon>
        <taxon>Pseudomonadati</taxon>
        <taxon>Pseudomonadota</taxon>
        <taxon>Gammaproteobacteria</taxon>
        <taxon>Cellvibrionales</taxon>
        <taxon>Halieaceae</taxon>
        <taxon>Haliea</taxon>
    </lineage>
</organism>
<dbReference type="GO" id="GO:0009424">
    <property type="term" value="C:bacterial-type flagellum hook"/>
    <property type="evidence" value="ECO:0007669"/>
    <property type="project" value="InterPro"/>
</dbReference>
<feature type="domain" description="Flagellar hook-associated protein FlgK helical" evidence="8">
    <location>
        <begin position="1"/>
        <end position="132"/>
    </location>
</feature>
<dbReference type="Proteomes" id="UP000259273">
    <property type="component" value="Unassembled WGS sequence"/>
</dbReference>
<proteinExistence type="inferred from homology"/>
<comment type="subcellular location">
    <subcellularLocation>
        <location evidence="1">Bacterial flagellum</location>
    </subcellularLocation>
    <subcellularLocation>
        <location evidence="2">Secreted</location>
    </subcellularLocation>
</comment>
<dbReference type="GO" id="GO:0005576">
    <property type="term" value="C:extracellular region"/>
    <property type="evidence" value="ECO:0007669"/>
    <property type="project" value="UniProtKB-SubCell"/>
</dbReference>
<evidence type="ECO:0000256" key="2">
    <source>
        <dbReference type="ARBA" id="ARBA00004613"/>
    </source>
</evidence>
<sequence length="382" mass="37796">PNDLLDARDQAINRLAEKVGVTTVTQEDGAVNVLVGNGQALVVGFTASELQTFRDPFDATRVNVGIAGLASSTDIGRFLTGGELGAALSFRGGVLDSTRNELGLLAAGIAATFNEQHSRGMDLNGQLGGNFFRPLEPAVAASSGNTGAATVSASLGDVSALTGADYRISFDGAQWTLRNEQTGASQTGAGPAFTVDGVDIAISGTPAAGDSFLIQPVGQGANLFALEITNAADFAAASPVRNSAGSANLGNASLSALSVDDAAGLPLGGAITLTFNPDALGVSVPGYDVTGSAGGPIAYNPAIDSGGIAVTLGGLSFELGGTPVAGDTLSIANNTDGSGDNRNALALGALQTAQTLDGGTASYQDSYAGLVADVAVSSRQAS</sequence>
<evidence type="ECO:0000256" key="4">
    <source>
        <dbReference type="ARBA" id="ARBA00016244"/>
    </source>
</evidence>
<dbReference type="InterPro" id="IPR002371">
    <property type="entry name" value="FlgK"/>
</dbReference>
<comment type="caution">
    <text evidence="9">The sequence shown here is derived from an EMBL/GenBank/DDBJ whole genome shotgun (WGS) entry which is preliminary data.</text>
</comment>
<dbReference type="AlphaFoldDB" id="A0A3C1KLJ0"/>
<evidence type="ECO:0000313" key="9">
    <source>
        <dbReference type="EMBL" id="HAN27592.1"/>
    </source>
</evidence>
<dbReference type="Pfam" id="PF22638">
    <property type="entry name" value="FlgK_D1"/>
    <property type="match status" value="1"/>
</dbReference>
<keyword evidence="9" id="KW-0966">Cell projection</keyword>
<dbReference type="PANTHER" id="PTHR30033">
    <property type="entry name" value="FLAGELLAR HOOK-ASSOCIATED PROTEIN 1"/>
    <property type="match status" value="1"/>
</dbReference>
<keyword evidence="9" id="KW-0969">Cilium</keyword>
<dbReference type="GO" id="GO:0005198">
    <property type="term" value="F:structural molecule activity"/>
    <property type="evidence" value="ECO:0007669"/>
    <property type="project" value="InterPro"/>
</dbReference>
<keyword evidence="6" id="KW-0975">Bacterial flagellum</keyword>
<reference evidence="9 10" key="1">
    <citation type="journal article" date="2018" name="Nat. Biotechnol.">
        <title>A standardized bacterial taxonomy based on genome phylogeny substantially revises the tree of life.</title>
        <authorList>
            <person name="Parks D.H."/>
            <person name="Chuvochina M."/>
            <person name="Waite D.W."/>
            <person name="Rinke C."/>
            <person name="Skarshewski A."/>
            <person name="Chaumeil P.A."/>
            <person name="Hugenholtz P."/>
        </authorList>
    </citation>
    <scope>NUCLEOTIDE SEQUENCE [LARGE SCALE GENOMIC DNA]</scope>
    <source>
        <strain evidence="9">UBA9158</strain>
    </source>
</reference>
<feature type="non-terminal residue" evidence="9">
    <location>
        <position position="382"/>
    </location>
</feature>
<dbReference type="InterPro" id="IPR049119">
    <property type="entry name" value="FlgK_D2-like"/>
</dbReference>
<evidence type="ECO:0000259" key="8">
    <source>
        <dbReference type="Pfam" id="PF22638"/>
    </source>
</evidence>
<evidence type="ECO:0000259" key="7">
    <source>
        <dbReference type="Pfam" id="PF21158"/>
    </source>
</evidence>
<dbReference type="SUPFAM" id="SSF64518">
    <property type="entry name" value="Phase 1 flagellin"/>
    <property type="match status" value="1"/>
</dbReference>
<feature type="non-terminal residue" evidence="9">
    <location>
        <position position="1"/>
    </location>
</feature>
<dbReference type="EMBL" id="DMND01000106">
    <property type="protein sequence ID" value="HAN27592.1"/>
    <property type="molecule type" value="Genomic_DNA"/>
</dbReference>
<name>A0A3C1KLJ0_9GAMM</name>
<accession>A0A3C1KLJ0</accession>
<feature type="domain" description="Flagellar hook-associated protein 1 D2-like" evidence="7">
    <location>
        <begin position="142"/>
        <end position="216"/>
    </location>
</feature>
<evidence type="ECO:0000313" key="10">
    <source>
        <dbReference type="Proteomes" id="UP000259273"/>
    </source>
</evidence>
<evidence type="ECO:0000256" key="5">
    <source>
        <dbReference type="ARBA" id="ARBA00022525"/>
    </source>
</evidence>
<keyword evidence="9" id="KW-0282">Flagellum</keyword>